<dbReference type="Pfam" id="PF02653">
    <property type="entry name" value="BPD_transp_2"/>
    <property type="match status" value="1"/>
</dbReference>
<evidence type="ECO:0000256" key="9">
    <source>
        <dbReference type="ARBA" id="ARBA00037998"/>
    </source>
</evidence>
<feature type="transmembrane region" description="Helical" evidence="10">
    <location>
        <begin position="274"/>
        <end position="293"/>
    </location>
</feature>
<proteinExistence type="inferred from homology"/>
<evidence type="ECO:0000256" key="10">
    <source>
        <dbReference type="SAM" id="Phobius"/>
    </source>
</evidence>
<dbReference type="EMBL" id="FO203522">
    <property type="protein sequence ID" value="CCO22091.1"/>
    <property type="molecule type" value="Genomic_DNA"/>
</dbReference>
<comment type="similarity">
    <text evidence="9">Belongs to the binding-protein-dependent transport system permease family. LivHM subfamily.</text>
</comment>
<dbReference type="OrthoDB" id="9807115at2"/>
<evidence type="ECO:0000256" key="7">
    <source>
        <dbReference type="ARBA" id="ARBA00022989"/>
    </source>
</evidence>
<dbReference type="CDD" id="cd06582">
    <property type="entry name" value="TM_PBP1_LivH_like"/>
    <property type="match status" value="1"/>
</dbReference>
<feature type="transmembrane region" description="Helical" evidence="10">
    <location>
        <begin position="188"/>
        <end position="216"/>
    </location>
</feature>
<accession>L0R936</accession>
<dbReference type="KEGG" id="dhy:DESAM_10110"/>
<dbReference type="PANTHER" id="PTHR11795:SF371">
    <property type="entry name" value="HIGH-AFFINITY BRANCHED-CHAIN AMINO ACID TRANSPORT SYSTEM PERMEASE PROTEIN LIVH"/>
    <property type="match status" value="1"/>
</dbReference>
<dbReference type="AlphaFoldDB" id="L0R936"/>
<evidence type="ECO:0000256" key="6">
    <source>
        <dbReference type="ARBA" id="ARBA00022970"/>
    </source>
</evidence>
<feature type="transmembrane region" description="Helical" evidence="10">
    <location>
        <begin position="150"/>
        <end position="167"/>
    </location>
</feature>
<evidence type="ECO:0000256" key="8">
    <source>
        <dbReference type="ARBA" id="ARBA00023136"/>
    </source>
</evidence>
<evidence type="ECO:0000313" key="11">
    <source>
        <dbReference type="EMBL" id="CCO22091.1"/>
    </source>
</evidence>
<dbReference type="GO" id="GO:0005886">
    <property type="term" value="C:plasma membrane"/>
    <property type="evidence" value="ECO:0007669"/>
    <property type="project" value="UniProtKB-SubCell"/>
</dbReference>
<dbReference type="GO" id="GO:0015190">
    <property type="term" value="F:L-leucine transmembrane transporter activity"/>
    <property type="evidence" value="ECO:0007669"/>
    <property type="project" value="TreeGrafter"/>
</dbReference>
<dbReference type="GO" id="GO:0005304">
    <property type="term" value="F:L-valine transmembrane transporter activity"/>
    <property type="evidence" value="ECO:0007669"/>
    <property type="project" value="TreeGrafter"/>
</dbReference>
<feature type="transmembrane region" description="Helical" evidence="10">
    <location>
        <begin position="97"/>
        <end position="117"/>
    </location>
</feature>
<dbReference type="GO" id="GO:1903806">
    <property type="term" value="P:L-isoleucine import across plasma membrane"/>
    <property type="evidence" value="ECO:0007669"/>
    <property type="project" value="TreeGrafter"/>
</dbReference>
<evidence type="ECO:0000256" key="1">
    <source>
        <dbReference type="ARBA" id="ARBA00004651"/>
    </source>
</evidence>
<dbReference type="HOGENOM" id="CLU_039929_3_0_7"/>
<keyword evidence="2" id="KW-0813">Transport</keyword>
<dbReference type="RefSeq" id="WP_015334701.1">
    <property type="nucleotide sequence ID" value="NC_020055.1"/>
</dbReference>
<sequence>MEYFLELFLSGLTRGSIYALIALGYTMVYGIIELINFAHGEIYMIGAFVGLTVAGILTSLGFPAASIMVMASMAAVVYAAAYGYTLEKIAYRPLRGAPRLSPLISAIGMSIFLQNYVMLSQTSDFLSFPSLTPEFDFLENYSSMIGSSDFLIIVVAGFVMVALNLFIKFTRMGKAMRATAQNRKMAMLVGINVDQVISATFVIGSSLAAVGGVLIASHIGQINFFIGFIAGIKAFTAAVLGGIGSIPGAMLGGLILGWTESFCTGYVSSDYEDVFAFALLVLILIFRPSGLLGKAPIQKV</sequence>
<dbReference type="GO" id="GO:0015192">
    <property type="term" value="F:L-phenylalanine transmembrane transporter activity"/>
    <property type="evidence" value="ECO:0007669"/>
    <property type="project" value="TreeGrafter"/>
</dbReference>
<dbReference type="eggNOG" id="COG0559">
    <property type="taxonomic scope" value="Bacteria"/>
</dbReference>
<dbReference type="PATRIC" id="fig|1121451.3.peg.99"/>
<keyword evidence="6" id="KW-0029">Amino-acid transport</keyword>
<dbReference type="GO" id="GO:0042941">
    <property type="term" value="P:D-alanine transmembrane transport"/>
    <property type="evidence" value="ECO:0007669"/>
    <property type="project" value="TreeGrafter"/>
</dbReference>
<feature type="transmembrane region" description="Helical" evidence="10">
    <location>
        <begin position="42"/>
        <end position="61"/>
    </location>
</feature>
<dbReference type="Proteomes" id="UP000010808">
    <property type="component" value="Chromosome"/>
</dbReference>
<comment type="subcellular location">
    <subcellularLocation>
        <location evidence="1">Cell membrane</location>
        <topology evidence="1">Multi-pass membrane protein</topology>
    </subcellularLocation>
</comment>
<evidence type="ECO:0000256" key="4">
    <source>
        <dbReference type="ARBA" id="ARBA00022519"/>
    </source>
</evidence>
<keyword evidence="7 10" id="KW-1133">Transmembrane helix</keyword>
<name>L0R936_9BACT</name>
<gene>
    <name evidence="11" type="primary">livH</name>
    <name evidence="11" type="ORF">DESAM_10110</name>
</gene>
<dbReference type="STRING" id="1121451.DESAM_10110"/>
<evidence type="ECO:0000256" key="5">
    <source>
        <dbReference type="ARBA" id="ARBA00022692"/>
    </source>
</evidence>
<keyword evidence="3" id="KW-1003">Cell membrane</keyword>
<dbReference type="InterPro" id="IPR052157">
    <property type="entry name" value="BCAA_transport_permease"/>
</dbReference>
<dbReference type="PANTHER" id="PTHR11795">
    <property type="entry name" value="BRANCHED-CHAIN AMINO ACID TRANSPORT SYSTEM PERMEASE PROTEIN LIVH"/>
    <property type="match status" value="1"/>
</dbReference>
<evidence type="ECO:0000256" key="2">
    <source>
        <dbReference type="ARBA" id="ARBA00022448"/>
    </source>
</evidence>
<keyword evidence="12" id="KW-1185">Reference proteome</keyword>
<organism evidence="11 12">
    <name type="scientific">Maridesulfovibrio hydrothermalis AM13 = DSM 14728</name>
    <dbReference type="NCBI Taxonomy" id="1121451"/>
    <lineage>
        <taxon>Bacteria</taxon>
        <taxon>Pseudomonadati</taxon>
        <taxon>Thermodesulfobacteriota</taxon>
        <taxon>Desulfovibrionia</taxon>
        <taxon>Desulfovibrionales</taxon>
        <taxon>Desulfovibrionaceae</taxon>
        <taxon>Maridesulfovibrio</taxon>
    </lineage>
</organism>
<keyword evidence="4" id="KW-0997">Cell inner membrane</keyword>
<reference evidence="11 12" key="1">
    <citation type="submission" date="2012-10" db="EMBL/GenBank/DDBJ databases">
        <authorList>
            <person name="Genoscope - CEA"/>
        </authorList>
    </citation>
    <scope>NUCLEOTIDE SEQUENCE [LARGE SCALE GENOMIC DNA]</scope>
    <source>
        <strain evidence="12">AM13 / DSM 14728</strain>
    </source>
</reference>
<dbReference type="InterPro" id="IPR001851">
    <property type="entry name" value="ABC_transp_permease"/>
</dbReference>
<dbReference type="GO" id="GO:0015188">
    <property type="term" value="F:L-isoleucine transmembrane transporter activity"/>
    <property type="evidence" value="ECO:0007669"/>
    <property type="project" value="TreeGrafter"/>
</dbReference>
<feature type="transmembrane region" description="Helical" evidence="10">
    <location>
        <begin position="67"/>
        <end position="85"/>
    </location>
</feature>
<evidence type="ECO:0000313" key="12">
    <source>
        <dbReference type="Proteomes" id="UP000010808"/>
    </source>
</evidence>
<keyword evidence="8 10" id="KW-0472">Membrane</keyword>
<protein>
    <submittedName>
        <fullName evidence="11">Leucine/isoleucine/valine transporter subunit membrane component of ABC superfamily</fullName>
    </submittedName>
</protein>
<keyword evidence="5 10" id="KW-0812">Transmembrane</keyword>
<evidence type="ECO:0000256" key="3">
    <source>
        <dbReference type="ARBA" id="ARBA00022475"/>
    </source>
</evidence>
<dbReference type="GO" id="GO:0015808">
    <property type="term" value="P:L-alanine transport"/>
    <property type="evidence" value="ECO:0007669"/>
    <property type="project" value="TreeGrafter"/>
</dbReference>
<feature type="transmembrane region" description="Helical" evidence="10">
    <location>
        <begin position="15"/>
        <end position="35"/>
    </location>
</feature>